<dbReference type="Proteomes" id="UP001165584">
    <property type="component" value="Unassembled WGS sequence"/>
</dbReference>
<accession>A0ABT2GL59</accession>
<protein>
    <submittedName>
        <fullName evidence="6">PIN domain-containing protein</fullName>
    </submittedName>
</protein>
<evidence type="ECO:0000313" key="6">
    <source>
        <dbReference type="EMBL" id="MCS5716958.1"/>
    </source>
</evidence>
<dbReference type="EMBL" id="JANLCM010000001">
    <property type="protein sequence ID" value="MCS5716958.1"/>
    <property type="molecule type" value="Genomic_DNA"/>
</dbReference>
<feature type="domain" description="PIN" evidence="5">
    <location>
        <begin position="2"/>
        <end position="116"/>
    </location>
</feature>
<keyword evidence="2" id="KW-0479">Metal-binding</keyword>
<evidence type="ECO:0000313" key="7">
    <source>
        <dbReference type="Proteomes" id="UP001165584"/>
    </source>
</evidence>
<keyword evidence="7" id="KW-1185">Reference proteome</keyword>
<evidence type="ECO:0000256" key="2">
    <source>
        <dbReference type="ARBA" id="ARBA00022723"/>
    </source>
</evidence>
<organism evidence="6 7">
    <name type="scientific">Herbiconiux aconitum</name>
    <dbReference type="NCBI Taxonomy" id="2970913"/>
    <lineage>
        <taxon>Bacteria</taxon>
        <taxon>Bacillati</taxon>
        <taxon>Actinomycetota</taxon>
        <taxon>Actinomycetes</taxon>
        <taxon>Micrococcales</taxon>
        <taxon>Microbacteriaceae</taxon>
        <taxon>Herbiconiux</taxon>
    </lineage>
</organism>
<name>A0ABT2GL59_9MICO</name>
<reference evidence="6" key="1">
    <citation type="submission" date="2022-08" db="EMBL/GenBank/DDBJ databases">
        <authorList>
            <person name="Deng Y."/>
            <person name="Han X.-F."/>
            <person name="Zhang Y.-Q."/>
        </authorList>
    </citation>
    <scope>NUCLEOTIDE SEQUENCE</scope>
    <source>
        <strain evidence="6">CPCC 205763</strain>
    </source>
</reference>
<dbReference type="Gene3D" id="3.40.50.1010">
    <property type="entry name" value="5'-nuclease"/>
    <property type="match status" value="1"/>
</dbReference>
<proteinExistence type="predicted"/>
<dbReference type="InterPro" id="IPR029060">
    <property type="entry name" value="PIN-like_dom_sf"/>
</dbReference>
<dbReference type="Pfam" id="PF01850">
    <property type="entry name" value="PIN"/>
    <property type="match status" value="1"/>
</dbReference>
<comment type="caution">
    <text evidence="6">The sequence shown here is derived from an EMBL/GenBank/DDBJ whole genome shotgun (WGS) entry which is preliminary data.</text>
</comment>
<keyword evidence="3" id="KW-0378">Hydrolase</keyword>
<dbReference type="InterPro" id="IPR002716">
    <property type="entry name" value="PIN_dom"/>
</dbReference>
<gene>
    <name evidence="6" type="ORF">N1027_02305</name>
</gene>
<dbReference type="SUPFAM" id="SSF88723">
    <property type="entry name" value="PIN domain-like"/>
    <property type="match status" value="1"/>
</dbReference>
<evidence type="ECO:0000256" key="4">
    <source>
        <dbReference type="ARBA" id="ARBA00022842"/>
    </source>
</evidence>
<evidence type="ECO:0000256" key="1">
    <source>
        <dbReference type="ARBA" id="ARBA00022722"/>
    </source>
</evidence>
<keyword evidence="1" id="KW-0540">Nuclease</keyword>
<evidence type="ECO:0000259" key="5">
    <source>
        <dbReference type="Pfam" id="PF01850"/>
    </source>
</evidence>
<evidence type="ECO:0000256" key="3">
    <source>
        <dbReference type="ARBA" id="ARBA00022801"/>
    </source>
</evidence>
<keyword evidence="4" id="KW-0460">Magnesium</keyword>
<sequence>MDSCMFIYSIEDLSAKGDAVRARFAMFADQLVASPLVELECRVGPLRDGNAILLRRFERAFARVRMLDMSPAVYRQAATVRARYGTKAMDSLHLATAQVHECDSLWTNDLRLQNAAGGLAIETF</sequence>